<protein>
    <submittedName>
        <fullName evidence="1">Uncharacterized protein</fullName>
    </submittedName>
</protein>
<keyword evidence="2" id="KW-1185">Reference proteome</keyword>
<dbReference type="RefSeq" id="WP_240632753.1">
    <property type="nucleotide sequence ID" value="NZ_CP114280.1"/>
</dbReference>
<evidence type="ECO:0000313" key="2">
    <source>
        <dbReference type="Proteomes" id="UP001219630"/>
    </source>
</evidence>
<proteinExistence type="predicted"/>
<dbReference type="EMBL" id="CP114280">
    <property type="protein sequence ID" value="WFN55939.1"/>
    <property type="molecule type" value="Genomic_DNA"/>
</dbReference>
<dbReference type="Proteomes" id="UP001219630">
    <property type="component" value="Chromosome"/>
</dbReference>
<accession>A0ABY8G7J2</accession>
<reference evidence="1 2" key="1">
    <citation type="submission" date="2022-12" db="EMBL/GenBank/DDBJ databases">
        <title>Complete genome sequencing of Dickeya lacustris type strain LMG30899.</title>
        <authorList>
            <person name="Dobhal S."/>
            <person name="Arizala D."/>
            <person name="Arif M."/>
        </authorList>
    </citation>
    <scope>NUCLEOTIDE SEQUENCE [LARGE SCALE GENOMIC DNA]</scope>
    <source>
        <strain evidence="1 2">LMG30899</strain>
    </source>
</reference>
<sequence>MEFINNYLKKCNPDASGYIADNTTGILLQTHNSKIFGKNKRSEGNVVGTILIISNHLGNGLETMKSWAETLKSVAEKNKNAKEFGNVEWLIHLHLNSPLMTDWNKEIKSDQEALLQYLDGFGRSEAKIRFAIDCSAWLINIKKTVPGEIEKSDTVPDELSVFKEKLKNKLSKRKDRLKTIPYGLLRTFGLHQALVLNDPCNINDIYMIVDVEPSGNMSESKGNIDNNRKTCFKNTWEKLWNMKEKKGVAYNQLRWLPHDIATMVYEWYDVTYPESIPALLTKKEVRDEVKNKLSEALNDCMNKLTEFLNAEYVKSPYPSEPLLGFFMDKYKCPVVIEKTKPAINISKVAATVSSELDKSNVTNVTYVIVSNIMGVGSGEGRSLESSLAGGNIEKITPGIYTSAWGVLKDIVCSKLKLVVSSDGKSYSLQGKITVEDLRDMGGVFLNAGDAGKIIWEIPAPK</sequence>
<evidence type="ECO:0000313" key="1">
    <source>
        <dbReference type="EMBL" id="WFN55939.1"/>
    </source>
</evidence>
<organism evidence="1 2">
    <name type="scientific">Dickeya lacustris</name>
    <dbReference type="NCBI Taxonomy" id="2259638"/>
    <lineage>
        <taxon>Bacteria</taxon>
        <taxon>Pseudomonadati</taxon>
        <taxon>Pseudomonadota</taxon>
        <taxon>Gammaproteobacteria</taxon>
        <taxon>Enterobacterales</taxon>
        <taxon>Pectobacteriaceae</taxon>
        <taxon>Dickeya</taxon>
    </lineage>
</organism>
<gene>
    <name evidence="1" type="ORF">O1Q98_00985</name>
</gene>
<name>A0ABY8G7J2_9GAMM</name>